<dbReference type="OMA" id="PCEAYST"/>
<protein>
    <recommendedName>
        <fullName evidence="2">Pyrrolo-quinoline quinone repeat domain-containing protein</fullName>
    </recommendedName>
</protein>
<dbReference type="RefSeq" id="XP_001747666.1">
    <property type="nucleotide sequence ID" value="XM_001747614.1"/>
</dbReference>
<dbReference type="PANTHER" id="PTHR34512:SF30">
    <property type="entry name" value="OUTER MEMBRANE PROTEIN ASSEMBLY FACTOR BAMB"/>
    <property type="match status" value="1"/>
</dbReference>
<dbReference type="Gene3D" id="2.130.10.10">
    <property type="entry name" value="YVTN repeat-like/Quinoprotein amine dehydrogenase"/>
    <property type="match status" value="1"/>
</dbReference>
<dbReference type="AlphaFoldDB" id="A9V4P6"/>
<dbReference type="Proteomes" id="UP000001357">
    <property type="component" value="Unassembled WGS sequence"/>
</dbReference>
<dbReference type="InParanoid" id="A9V4P6"/>
<dbReference type="PANTHER" id="PTHR34512">
    <property type="entry name" value="CELL SURFACE PROTEIN"/>
    <property type="match status" value="1"/>
</dbReference>
<feature type="domain" description="Pyrrolo-quinoline quinone repeat" evidence="2">
    <location>
        <begin position="153"/>
        <end position="216"/>
    </location>
</feature>
<gene>
    <name evidence="3" type="ORF">MONBRDRAFT_27231</name>
</gene>
<evidence type="ECO:0000256" key="1">
    <source>
        <dbReference type="SAM" id="SignalP"/>
    </source>
</evidence>
<evidence type="ECO:0000313" key="3">
    <source>
        <dbReference type="EMBL" id="EDQ87406.1"/>
    </source>
</evidence>
<dbReference type="eggNOG" id="KOG4649">
    <property type="taxonomic scope" value="Eukaryota"/>
</dbReference>
<feature type="domain" description="Pyrrolo-quinoline quinone repeat" evidence="2">
    <location>
        <begin position="261"/>
        <end position="393"/>
    </location>
</feature>
<evidence type="ECO:0000313" key="4">
    <source>
        <dbReference type="Proteomes" id="UP000001357"/>
    </source>
</evidence>
<evidence type="ECO:0000259" key="2">
    <source>
        <dbReference type="Pfam" id="PF13360"/>
    </source>
</evidence>
<dbReference type="InterPro" id="IPR015943">
    <property type="entry name" value="WD40/YVTN_repeat-like_dom_sf"/>
</dbReference>
<dbReference type="InterPro" id="IPR011047">
    <property type="entry name" value="Quinoprotein_ADH-like_sf"/>
</dbReference>
<dbReference type="STRING" id="81824.A9V4P6"/>
<reference evidence="3 4" key="1">
    <citation type="journal article" date="2008" name="Nature">
        <title>The genome of the choanoflagellate Monosiga brevicollis and the origin of metazoans.</title>
        <authorList>
            <consortium name="JGI Sequencing"/>
            <person name="King N."/>
            <person name="Westbrook M.J."/>
            <person name="Young S.L."/>
            <person name="Kuo A."/>
            <person name="Abedin M."/>
            <person name="Chapman J."/>
            <person name="Fairclough S."/>
            <person name="Hellsten U."/>
            <person name="Isogai Y."/>
            <person name="Letunic I."/>
            <person name="Marr M."/>
            <person name="Pincus D."/>
            <person name="Putnam N."/>
            <person name="Rokas A."/>
            <person name="Wright K.J."/>
            <person name="Zuzow R."/>
            <person name="Dirks W."/>
            <person name="Good M."/>
            <person name="Goodstein D."/>
            <person name="Lemons D."/>
            <person name="Li W."/>
            <person name="Lyons J.B."/>
            <person name="Morris A."/>
            <person name="Nichols S."/>
            <person name="Richter D.J."/>
            <person name="Salamov A."/>
            <person name="Bork P."/>
            <person name="Lim W.A."/>
            <person name="Manning G."/>
            <person name="Miller W.T."/>
            <person name="McGinnis W."/>
            <person name="Shapiro H."/>
            <person name="Tjian R."/>
            <person name="Grigoriev I.V."/>
            <person name="Rokhsar D."/>
        </authorList>
    </citation>
    <scope>NUCLEOTIDE SEQUENCE [LARGE SCALE GENOMIC DNA]</scope>
    <source>
        <strain evidence="4">MX1 / ATCC 50154</strain>
    </source>
</reference>
<name>A9V4P6_MONBE</name>
<keyword evidence="4" id="KW-1185">Reference proteome</keyword>
<dbReference type="SUPFAM" id="SSF50998">
    <property type="entry name" value="Quinoprotein alcohol dehydrogenase-like"/>
    <property type="match status" value="1"/>
</dbReference>
<accession>A9V4P6</accession>
<feature type="chain" id="PRO_5002745106" description="Pyrrolo-quinoline quinone repeat domain-containing protein" evidence="1">
    <location>
        <begin position="23"/>
        <end position="396"/>
    </location>
</feature>
<dbReference type="InterPro" id="IPR018391">
    <property type="entry name" value="PQQ_b-propeller_rpt"/>
</dbReference>
<feature type="domain" description="Pyrrolo-quinoline quinone repeat" evidence="2">
    <location>
        <begin position="54"/>
        <end position="130"/>
    </location>
</feature>
<dbReference type="GeneID" id="5892994"/>
<sequence>MKTLVYPSLSLWALGAVLVASAATVTQQGPLASPTTKFQVVAPKKSNIHASPVLVQDDLYFSTLEPGCALVKCNAYTGEVLWTYMRNSSARCGLRTVPVYANGLVHIGTDNNTFAALDAETGQVVWSYQARFNLCIDGNFYHPCEAYSTALIVDGRRIQGSEDNTTRCFDAATGELLWNFTAPNMMNGSPILDPSGGVLIGADDGHFYRLDIATGAYLGRYNHCGAMDTRPALDIASGRMYAGCFIKNDNPSGHDISALVAIDTVANSTLWTRTPGGVPIYNDYYGALFVAGFDGTAYAVNTSNNQVLWNVTFLPDTPKLFFGPFVLDQVRHRLYVGNVNGVVYALDVNDGAVAWTFRTQNAIAHQLGATLSTDNNILYVGSYDGTLYAIDLTSVA</sequence>
<feature type="signal peptide" evidence="1">
    <location>
        <begin position="1"/>
        <end position="22"/>
    </location>
</feature>
<keyword evidence="1" id="KW-0732">Signal</keyword>
<dbReference type="Gene3D" id="2.40.10.480">
    <property type="match status" value="1"/>
</dbReference>
<proteinExistence type="predicted"/>
<dbReference type="Pfam" id="PF13360">
    <property type="entry name" value="PQQ_2"/>
    <property type="match status" value="3"/>
</dbReference>
<dbReference type="EMBL" id="CH991559">
    <property type="protein sequence ID" value="EDQ87406.1"/>
    <property type="molecule type" value="Genomic_DNA"/>
</dbReference>
<dbReference type="SMART" id="SM00564">
    <property type="entry name" value="PQQ"/>
    <property type="match status" value="7"/>
</dbReference>
<dbReference type="KEGG" id="mbr:MONBRDRAFT_27231"/>
<organism evidence="3 4">
    <name type="scientific">Monosiga brevicollis</name>
    <name type="common">Choanoflagellate</name>
    <dbReference type="NCBI Taxonomy" id="81824"/>
    <lineage>
        <taxon>Eukaryota</taxon>
        <taxon>Choanoflagellata</taxon>
        <taxon>Craspedida</taxon>
        <taxon>Salpingoecidae</taxon>
        <taxon>Monosiga</taxon>
    </lineage>
</organism>
<dbReference type="InterPro" id="IPR002372">
    <property type="entry name" value="PQQ_rpt_dom"/>
</dbReference>